<gene>
    <name evidence="3" type="ORF">A2663_02975</name>
</gene>
<dbReference type="CDD" id="cd03801">
    <property type="entry name" value="GT4_PimA-like"/>
    <property type="match status" value="1"/>
</dbReference>
<dbReference type="Pfam" id="PF00534">
    <property type="entry name" value="Glycos_transf_1"/>
    <property type="match status" value="1"/>
</dbReference>
<dbReference type="InterPro" id="IPR001296">
    <property type="entry name" value="Glyco_trans_1"/>
</dbReference>
<feature type="domain" description="Glycosyltransferase subfamily 4-like N-terminal" evidence="2">
    <location>
        <begin position="19"/>
        <end position="185"/>
    </location>
</feature>
<dbReference type="Gene3D" id="3.40.50.2000">
    <property type="entry name" value="Glycogen Phosphorylase B"/>
    <property type="match status" value="2"/>
</dbReference>
<protein>
    <recommendedName>
        <fullName evidence="5">Glycosyl transferase family 1 domain-containing protein</fullName>
    </recommendedName>
</protein>
<name>A0A1G1Y3D3_9BACT</name>
<evidence type="ECO:0000313" key="3">
    <source>
        <dbReference type="EMBL" id="OGY46704.1"/>
    </source>
</evidence>
<feature type="domain" description="Glycosyl transferase family 1" evidence="1">
    <location>
        <begin position="207"/>
        <end position="369"/>
    </location>
</feature>
<dbReference type="PANTHER" id="PTHR45947:SF3">
    <property type="entry name" value="SULFOQUINOVOSYL TRANSFERASE SQD2"/>
    <property type="match status" value="1"/>
</dbReference>
<comment type="caution">
    <text evidence="3">The sequence shown here is derived from an EMBL/GenBank/DDBJ whole genome shotgun (WGS) entry which is preliminary data.</text>
</comment>
<dbReference type="GO" id="GO:0016758">
    <property type="term" value="F:hexosyltransferase activity"/>
    <property type="evidence" value="ECO:0007669"/>
    <property type="project" value="TreeGrafter"/>
</dbReference>
<evidence type="ECO:0000313" key="4">
    <source>
        <dbReference type="Proteomes" id="UP000178432"/>
    </source>
</evidence>
<accession>A0A1G1Y3D3</accession>
<evidence type="ECO:0008006" key="5">
    <source>
        <dbReference type="Google" id="ProtNLM"/>
    </source>
</evidence>
<dbReference type="InterPro" id="IPR050194">
    <property type="entry name" value="Glycosyltransferase_grp1"/>
</dbReference>
<dbReference type="PANTHER" id="PTHR45947">
    <property type="entry name" value="SULFOQUINOVOSYL TRANSFERASE SQD2"/>
    <property type="match status" value="1"/>
</dbReference>
<dbReference type="EMBL" id="MHIF01000052">
    <property type="protein sequence ID" value="OGY46704.1"/>
    <property type="molecule type" value="Genomic_DNA"/>
</dbReference>
<dbReference type="AlphaFoldDB" id="A0A1G1Y3D3"/>
<dbReference type="Pfam" id="PF13439">
    <property type="entry name" value="Glyco_transf_4"/>
    <property type="match status" value="1"/>
</dbReference>
<organism evidence="3 4">
    <name type="scientific">Candidatus Buchananbacteria bacterium RIFCSPHIGHO2_01_FULL_46_12</name>
    <dbReference type="NCBI Taxonomy" id="1797536"/>
    <lineage>
        <taxon>Bacteria</taxon>
        <taxon>Candidatus Buchananiibacteriota</taxon>
    </lineage>
</organism>
<evidence type="ECO:0000259" key="1">
    <source>
        <dbReference type="Pfam" id="PF00534"/>
    </source>
</evidence>
<evidence type="ECO:0000259" key="2">
    <source>
        <dbReference type="Pfam" id="PF13439"/>
    </source>
</evidence>
<proteinExistence type="predicted"/>
<sequence length="391" mass="43315">MNEIKKSLLITLDFPPDLGGVAAYYKHVCQNLPPDKIIVLAPGQSQDLAFDRRQSFGIVRDKNLAGLNRPAGRLFGKTAQRFRLLRFYRTLKLIVKHHKIQMILVGQVLPLGALALFLKKRRNIPYIFFSHGLDITLPQSSPRKKMLLKKIIASAQSIVANSYFTHDELVKLGAEPKKIAVVYPAPNLSAGHLPEEKIKDFASRHNLLGKKILLTVGRLVKRKGHDLVLKALPQIIKEAPNLVYLIAGDGPERGKLQDYVLQNGLSDHVLFLKNVNNSDLSAGYQLADVFIMPSRRLNNGDVEGFGIAYLEANAFGKPVIGGKSGGVPEAILHEKTGLLVNPTNTQDIAQAAIKLLTDEALAHRLGIQGLERVHSDFNWPTQVEKIKELLT</sequence>
<dbReference type="InterPro" id="IPR028098">
    <property type="entry name" value="Glyco_trans_4-like_N"/>
</dbReference>
<dbReference type="SUPFAM" id="SSF53756">
    <property type="entry name" value="UDP-Glycosyltransferase/glycogen phosphorylase"/>
    <property type="match status" value="1"/>
</dbReference>
<reference evidence="3 4" key="1">
    <citation type="journal article" date="2016" name="Nat. Commun.">
        <title>Thousands of microbial genomes shed light on interconnected biogeochemical processes in an aquifer system.</title>
        <authorList>
            <person name="Anantharaman K."/>
            <person name="Brown C.T."/>
            <person name="Hug L.A."/>
            <person name="Sharon I."/>
            <person name="Castelle C.J."/>
            <person name="Probst A.J."/>
            <person name="Thomas B.C."/>
            <person name="Singh A."/>
            <person name="Wilkins M.J."/>
            <person name="Karaoz U."/>
            <person name="Brodie E.L."/>
            <person name="Williams K.H."/>
            <person name="Hubbard S.S."/>
            <person name="Banfield J.F."/>
        </authorList>
    </citation>
    <scope>NUCLEOTIDE SEQUENCE [LARGE SCALE GENOMIC DNA]</scope>
</reference>
<dbReference type="Proteomes" id="UP000178432">
    <property type="component" value="Unassembled WGS sequence"/>
</dbReference>